<dbReference type="SUPFAM" id="SSF50677">
    <property type="entry name" value="ValRS/IleRS/LeuRS editing domain"/>
    <property type="match status" value="1"/>
</dbReference>
<evidence type="ECO:0000313" key="14">
    <source>
        <dbReference type="Proteomes" id="UP001596267"/>
    </source>
</evidence>
<evidence type="ECO:0000256" key="2">
    <source>
        <dbReference type="ARBA" id="ARBA00022598"/>
    </source>
</evidence>
<evidence type="ECO:0000256" key="1">
    <source>
        <dbReference type="ARBA" id="ARBA00022490"/>
    </source>
</evidence>
<dbReference type="GO" id="GO:0004832">
    <property type="term" value="F:valine-tRNA ligase activity"/>
    <property type="evidence" value="ECO:0007669"/>
    <property type="project" value="UniProtKB-EC"/>
</dbReference>
<comment type="function">
    <text evidence="9">Catalyzes the attachment of valine to tRNA(Val). As ValRS can inadvertently accommodate and process structurally similar amino acids such as threonine, to avoid such errors, it has a 'posttransfer' editing activity that hydrolyzes mischarged Thr-tRNA(Val) in a tRNA-dependent manner.</text>
</comment>
<dbReference type="PROSITE" id="PS00178">
    <property type="entry name" value="AA_TRNA_LIGASE_I"/>
    <property type="match status" value="1"/>
</dbReference>
<proteinExistence type="inferred from homology"/>
<evidence type="ECO:0000256" key="4">
    <source>
        <dbReference type="ARBA" id="ARBA00022840"/>
    </source>
</evidence>
<feature type="domain" description="Methionyl/Valyl/Leucyl/Isoleucyl-tRNA synthetase anticodon-binding" evidence="11">
    <location>
        <begin position="605"/>
        <end position="751"/>
    </location>
</feature>
<gene>
    <name evidence="9" type="primary">valS</name>
    <name evidence="13" type="ORF">ACFP7A_00995</name>
</gene>
<dbReference type="Gene3D" id="3.90.740.10">
    <property type="entry name" value="Valyl/Leucyl/Isoleucyl-tRNA synthetase, editing domain"/>
    <property type="match status" value="1"/>
</dbReference>
<dbReference type="HAMAP" id="MF_02004">
    <property type="entry name" value="Val_tRNA_synth_type1"/>
    <property type="match status" value="1"/>
</dbReference>
<dbReference type="InterPro" id="IPR009008">
    <property type="entry name" value="Val/Leu/Ile-tRNA-synth_edit"/>
</dbReference>
<dbReference type="InterPro" id="IPR010978">
    <property type="entry name" value="tRNA-bd_arm"/>
</dbReference>
<feature type="domain" description="Aminoacyl-tRNA synthetase class Ia" evidence="10">
    <location>
        <begin position="17"/>
        <end position="561"/>
    </location>
</feature>
<dbReference type="CDD" id="cd00817">
    <property type="entry name" value="ValRS_core"/>
    <property type="match status" value="1"/>
</dbReference>
<keyword evidence="14" id="KW-1185">Reference proteome</keyword>
<keyword evidence="5 9" id="KW-0648">Protein biosynthesis</keyword>
<keyword evidence="6 9" id="KW-0175">Coiled coil</keyword>
<dbReference type="RefSeq" id="WP_253053673.1">
    <property type="nucleotide sequence ID" value="NZ_JAMXWN010000005.1"/>
</dbReference>
<dbReference type="PANTHER" id="PTHR11946">
    <property type="entry name" value="VALYL-TRNA SYNTHETASES"/>
    <property type="match status" value="1"/>
</dbReference>
<evidence type="ECO:0000259" key="10">
    <source>
        <dbReference type="Pfam" id="PF00133"/>
    </source>
</evidence>
<comment type="subunit">
    <text evidence="9">Monomer.</text>
</comment>
<comment type="domain">
    <text evidence="9">The C-terminal coiled-coil domain is crucial for aminoacylation activity.</text>
</comment>
<evidence type="ECO:0000256" key="9">
    <source>
        <dbReference type="HAMAP-Rule" id="MF_02004"/>
    </source>
</evidence>
<keyword evidence="3 9" id="KW-0547">Nucleotide-binding</keyword>
<dbReference type="Gene3D" id="1.10.287.380">
    <property type="entry name" value="Valyl-tRNA synthetase, C-terminal domain"/>
    <property type="match status" value="1"/>
</dbReference>
<protein>
    <recommendedName>
        <fullName evidence="9">Valine--tRNA ligase</fullName>
        <ecNumber evidence="9">6.1.1.9</ecNumber>
    </recommendedName>
    <alternativeName>
        <fullName evidence="9">Valyl-tRNA synthetase</fullName>
        <shortName evidence="9">ValRS</shortName>
    </alternativeName>
</protein>
<dbReference type="EMBL" id="JBHSTQ010000001">
    <property type="protein sequence ID" value="MFC6385163.1"/>
    <property type="molecule type" value="Genomic_DNA"/>
</dbReference>
<dbReference type="Pfam" id="PF08264">
    <property type="entry name" value="Anticodon_1"/>
    <property type="match status" value="1"/>
</dbReference>
<keyword evidence="2 9" id="KW-0436">Ligase</keyword>
<keyword evidence="1 9" id="KW-0963">Cytoplasm</keyword>
<comment type="caution">
    <text evidence="13">The sequence shown here is derived from an EMBL/GenBank/DDBJ whole genome shotgun (WGS) entry which is preliminary data.</text>
</comment>
<keyword evidence="7 9" id="KW-0030">Aminoacyl-tRNA synthetase</keyword>
<dbReference type="SUPFAM" id="SSF46589">
    <property type="entry name" value="tRNA-binding arm"/>
    <property type="match status" value="1"/>
</dbReference>
<dbReference type="InterPro" id="IPR009080">
    <property type="entry name" value="tRNAsynth_Ia_anticodon-bd"/>
</dbReference>
<dbReference type="InterPro" id="IPR002303">
    <property type="entry name" value="Valyl-tRNA_ligase"/>
</dbReference>
<feature type="binding site" evidence="9">
    <location>
        <position position="525"/>
    </location>
    <ligand>
        <name>ATP</name>
        <dbReference type="ChEBI" id="CHEBI:30616"/>
    </ligand>
</feature>
<dbReference type="Pfam" id="PF10458">
    <property type="entry name" value="Val_tRNA-synt_C"/>
    <property type="match status" value="1"/>
</dbReference>
<comment type="catalytic activity">
    <reaction evidence="8 9">
        <text>tRNA(Val) + L-valine + ATP = L-valyl-tRNA(Val) + AMP + diphosphate</text>
        <dbReference type="Rhea" id="RHEA:10704"/>
        <dbReference type="Rhea" id="RHEA-COMP:9672"/>
        <dbReference type="Rhea" id="RHEA-COMP:9708"/>
        <dbReference type="ChEBI" id="CHEBI:30616"/>
        <dbReference type="ChEBI" id="CHEBI:33019"/>
        <dbReference type="ChEBI" id="CHEBI:57762"/>
        <dbReference type="ChEBI" id="CHEBI:78442"/>
        <dbReference type="ChEBI" id="CHEBI:78537"/>
        <dbReference type="ChEBI" id="CHEBI:456215"/>
        <dbReference type="EC" id="6.1.1.9"/>
    </reaction>
</comment>
<evidence type="ECO:0000259" key="12">
    <source>
        <dbReference type="Pfam" id="PF10458"/>
    </source>
</evidence>
<comment type="similarity">
    <text evidence="9">Belongs to the class-I aminoacyl-tRNA synthetase family. ValS type 1 subfamily.</text>
</comment>
<dbReference type="CDD" id="cd07962">
    <property type="entry name" value="Anticodon_Ia_Val"/>
    <property type="match status" value="1"/>
</dbReference>
<dbReference type="Gene3D" id="3.40.50.620">
    <property type="entry name" value="HUPs"/>
    <property type="match status" value="3"/>
</dbReference>
<dbReference type="InterPro" id="IPR037118">
    <property type="entry name" value="Val-tRNA_synth_C_sf"/>
</dbReference>
<evidence type="ECO:0000256" key="5">
    <source>
        <dbReference type="ARBA" id="ARBA00022917"/>
    </source>
</evidence>
<dbReference type="NCBIfam" id="TIGR00422">
    <property type="entry name" value="valS"/>
    <property type="match status" value="1"/>
</dbReference>
<dbReference type="InterPro" id="IPR019499">
    <property type="entry name" value="Val-tRNA_synth_tRNA-bd"/>
</dbReference>
<dbReference type="Gene3D" id="1.10.730.10">
    <property type="entry name" value="Isoleucyl-tRNA Synthetase, Domain 1"/>
    <property type="match status" value="1"/>
</dbReference>
<evidence type="ECO:0000256" key="3">
    <source>
        <dbReference type="ARBA" id="ARBA00022741"/>
    </source>
</evidence>
<dbReference type="EC" id="6.1.1.9" evidence="9"/>
<organism evidence="13 14">
    <name type="scientific">Sporolactobacillus kofuensis</name>
    <dbReference type="NCBI Taxonomy" id="269672"/>
    <lineage>
        <taxon>Bacteria</taxon>
        <taxon>Bacillati</taxon>
        <taxon>Bacillota</taxon>
        <taxon>Bacilli</taxon>
        <taxon>Bacillales</taxon>
        <taxon>Sporolactobacillaceae</taxon>
        <taxon>Sporolactobacillus</taxon>
    </lineage>
</organism>
<evidence type="ECO:0000256" key="6">
    <source>
        <dbReference type="ARBA" id="ARBA00023054"/>
    </source>
</evidence>
<dbReference type="SUPFAM" id="SSF47323">
    <property type="entry name" value="Anticodon-binding domain of a subclass of class I aminoacyl-tRNA synthetases"/>
    <property type="match status" value="1"/>
</dbReference>
<evidence type="ECO:0000256" key="7">
    <source>
        <dbReference type="ARBA" id="ARBA00023146"/>
    </source>
</evidence>
<comment type="domain">
    <text evidence="9">ValRS has two distinct active sites: one for aminoacylation and one for editing. The misactivated threonine is translocated from the active site to the editing site.</text>
</comment>
<keyword evidence="4 9" id="KW-0067">ATP-binding</keyword>
<dbReference type="InterPro" id="IPR001412">
    <property type="entry name" value="aa-tRNA-synth_I_CS"/>
</dbReference>
<evidence type="ECO:0000256" key="8">
    <source>
        <dbReference type="ARBA" id="ARBA00047552"/>
    </source>
</evidence>
<comment type="subcellular location">
    <subcellularLocation>
        <location evidence="9">Cytoplasm</location>
    </subcellularLocation>
</comment>
<feature type="short sequence motif" description="'HIGH' region" evidence="9">
    <location>
        <begin position="46"/>
        <end position="56"/>
    </location>
</feature>
<feature type="short sequence motif" description="'KMSKS' region" evidence="9">
    <location>
        <begin position="522"/>
        <end position="526"/>
    </location>
</feature>
<feature type="domain" description="Valyl-tRNA synthetase tRNA-binding arm" evidence="12">
    <location>
        <begin position="811"/>
        <end position="876"/>
    </location>
</feature>
<feature type="coiled-coil region" evidence="9">
    <location>
        <begin position="809"/>
        <end position="871"/>
    </location>
</feature>
<dbReference type="PRINTS" id="PR00986">
    <property type="entry name" value="TRNASYNTHVAL"/>
</dbReference>
<sequence>MDKELATKYDPSQTEEKWYKTWLENDYFKAEGDPEKKPYSIVIPPPNVTGKLHLGHAWDTTMQDLLIRFKRMQGYDALYLPGMDHAGIATQAKVDAKLRAEGKSRYDLGREKFLEVAWEWKKEYSTFIRKQWAKLGLSLDYSRERFTLDEGLSKAVRKVFVQLYEKGLIYRGAYIINWDPAARTALSDIEVIYKEVPGFLWHVNYPLSDGTGSIQIATTRPETMLGDTAIAVHPDDERYKDIVGKTAIVPIVGREIPIVADSYVDQSFGTGAVKITPAHDPNDFEVGNRHHLPRILVIDEAGKMNENAGTYQGMDRDECRKQIVKDLETAGALAYVEEHTHTVGHSERTGVVVEPILSTQWFVKMQPLADASLDMQKSKDKVNFVPERFEGTYKHWMENIRDWCISRQLWWGHRIPAWYNKQTGEVYVGMEAPNDIENWKQDEDVLDTWFSSALWPFSTMGWPDEEAADFKHYFPTNALVTGYDIIFFWVARMMFQSTEFTGKSPFRDVLIHGLVRDEQGRKMSKSLGNGIDPMDVIAKYGADALRYTLATGTTPGQDLTFQWSKVEANWNFANKIWNASRFVIMNFEGFTLEDMDLSGELSVADRWIMTRLNATIEKVTALYESYDFGEAGHYLYQFIWDDFCDWYIEMAKLPLYGENDAAKKTTKSVLTYVLDKILKLLHPIMPFVTEEIWQHIPHEGATIMHSQWPTVHPEWNDADAENDMRALQNVIRSVRNIRAEMNVAPKKPVDMLIKTVSDRETAIFEANKDYIERFCNPERLLISTAIQAPDKAVSAVISGADIYLPLSGLINIEDEISRLMKELEKMNAEVERVEKKLSNPRFVDKAPEQVVNKEREKQADYMQKRDKLQARIAELKA</sequence>
<dbReference type="InterPro" id="IPR033705">
    <property type="entry name" value="Anticodon_Ia_Val"/>
</dbReference>
<reference evidence="14" key="1">
    <citation type="journal article" date="2019" name="Int. J. Syst. Evol. Microbiol.">
        <title>The Global Catalogue of Microorganisms (GCM) 10K type strain sequencing project: providing services to taxonomists for standard genome sequencing and annotation.</title>
        <authorList>
            <consortium name="The Broad Institute Genomics Platform"/>
            <consortium name="The Broad Institute Genome Sequencing Center for Infectious Disease"/>
            <person name="Wu L."/>
            <person name="Ma J."/>
        </authorList>
    </citation>
    <scope>NUCLEOTIDE SEQUENCE [LARGE SCALE GENOMIC DNA]</scope>
    <source>
        <strain evidence="14">CCUG 42001</strain>
    </source>
</reference>
<evidence type="ECO:0000313" key="13">
    <source>
        <dbReference type="EMBL" id="MFC6385163.1"/>
    </source>
</evidence>
<accession>A0ABW1W9A4</accession>
<dbReference type="InterPro" id="IPR002300">
    <property type="entry name" value="aa-tRNA-synth_Ia"/>
</dbReference>
<dbReference type="PANTHER" id="PTHR11946:SF93">
    <property type="entry name" value="VALINE--TRNA LIGASE, CHLOROPLASTIC_MITOCHONDRIAL 2"/>
    <property type="match status" value="1"/>
</dbReference>
<dbReference type="InterPro" id="IPR014729">
    <property type="entry name" value="Rossmann-like_a/b/a_fold"/>
</dbReference>
<dbReference type="InterPro" id="IPR013155">
    <property type="entry name" value="M/V/L/I-tRNA-synth_anticd-bd"/>
</dbReference>
<dbReference type="Proteomes" id="UP001596267">
    <property type="component" value="Unassembled WGS sequence"/>
</dbReference>
<evidence type="ECO:0000259" key="11">
    <source>
        <dbReference type="Pfam" id="PF08264"/>
    </source>
</evidence>
<dbReference type="SUPFAM" id="SSF52374">
    <property type="entry name" value="Nucleotidylyl transferase"/>
    <property type="match status" value="1"/>
</dbReference>
<dbReference type="NCBIfam" id="NF004349">
    <property type="entry name" value="PRK05729.1"/>
    <property type="match status" value="1"/>
</dbReference>
<dbReference type="Pfam" id="PF00133">
    <property type="entry name" value="tRNA-synt_1"/>
    <property type="match status" value="1"/>
</dbReference>
<name>A0ABW1W9A4_9BACL</name>